<dbReference type="GeneID" id="111110750"/>
<feature type="compositionally biased region" description="Acidic residues" evidence="9">
    <location>
        <begin position="761"/>
        <end position="771"/>
    </location>
</feature>
<dbReference type="SUPFAM" id="SSF50978">
    <property type="entry name" value="WD40 repeat-like"/>
    <property type="match status" value="2"/>
</dbReference>
<keyword evidence="5" id="KW-0677">Repeat</keyword>
<feature type="region of interest" description="Disordered" evidence="9">
    <location>
        <begin position="703"/>
        <end position="723"/>
    </location>
</feature>
<keyword evidence="7" id="KW-0539">Nucleus</keyword>
<keyword evidence="4 8" id="KW-0853">WD repeat</keyword>
<dbReference type="InterPro" id="IPR036322">
    <property type="entry name" value="WD40_repeat_dom_sf"/>
</dbReference>
<evidence type="ECO:0000256" key="9">
    <source>
        <dbReference type="SAM" id="MobiDB-lite"/>
    </source>
</evidence>
<dbReference type="GO" id="GO:0045943">
    <property type="term" value="P:positive regulation of transcription by RNA polymerase I"/>
    <property type="evidence" value="ECO:0007669"/>
    <property type="project" value="InterPro"/>
</dbReference>
<dbReference type="GO" id="GO:0003723">
    <property type="term" value="F:RNA binding"/>
    <property type="evidence" value="ECO:0007669"/>
    <property type="project" value="InterPro"/>
</dbReference>
<evidence type="ECO:0000256" key="4">
    <source>
        <dbReference type="ARBA" id="ARBA00022574"/>
    </source>
</evidence>
<dbReference type="OrthoDB" id="4096at2759"/>
<dbReference type="AlphaFoldDB" id="A0A8B8BI79"/>
<dbReference type="GO" id="GO:2000234">
    <property type="term" value="P:positive regulation of rRNA processing"/>
    <property type="evidence" value="ECO:0007669"/>
    <property type="project" value="TreeGrafter"/>
</dbReference>
<keyword evidence="6" id="KW-0804">Transcription</keyword>
<dbReference type="KEGG" id="cvn:111110750"/>
<feature type="domain" description="WD repeat-containing protein 75 second beta-propeller" evidence="10">
    <location>
        <begin position="341"/>
        <end position="668"/>
    </location>
</feature>
<protein>
    <submittedName>
        <fullName evidence="12">WD repeat-containing protein 75-like</fullName>
    </submittedName>
</protein>
<dbReference type="InterPro" id="IPR057644">
    <property type="entry name" value="Beta-prop_WDR75_2nd"/>
</dbReference>
<dbReference type="Pfam" id="PF23769">
    <property type="entry name" value="Beta-prop_WDR75_2nd"/>
    <property type="match status" value="1"/>
</dbReference>
<evidence type="ECO:0000256" key="3">
    <source>
        <dbReference type="ARBA" id="ARBA00022552"/>
    </source>
</evidence>
<gene>
    <name evidence="12" type="primary">LOC111110750</name>
</gene>
<name>A0A8B8BI79_CRAVI</name>
<accession>A0A8B8BI79</accession>
<evidence type="ECO:0000256" key="1">
    <source>
        <dbReference type="ARBA" id="ARBA00004604"/>
    </source>
</evidence>
<proteinExistence type="predicted"/>
<dbReference type="GO" id="GO:0032040">
    <property type="term" value="C:small-subunit processome"/>
    <property type="evidence" value="ECO:0007669"/>
    <property type="project" value="InterPro"/>
</dbReference>
<dbReference type="Pfam" id="PF23869">
    <property type="entry name" value="Beta-prop_WDR75_1st"/>
    <property type="match status" value="1"/>
</dbReference>
<reference evidence="12" key="1">
    <citation type="submission" date="2025-08" db="UniProtKB">
        <authorList>
            <consortium name="RefSeq"/>
        </authorList>
    </citation>
    <scope>IDENTIFICATION</scope>
    <source>
        <tissue evidence="12">Whole sample</tissue>
    </source>
</reference>
<comment type="subcellular location">
    <subcellularLocation>
        <location evidence="1">Nucleus</location>
        <location evidence="1">Nucleolus</location>
    </subcellularLocation>
</comment>
<dbReference type="InterPro" id="IPR001680">
    <property type="entry name" value="WD40_rpt"/>
</dbReference>
<dbReference type="RefSeq" id="XP_022303070.1">
    <property type="nucleotide sequence ID" value="XM_022447362.1"/>
</dbReference>
<sequence length="835" mass="94751">MGEGNLSVVSVSGSSIVKYKPVFSADCKCLFVLCGKNIKVYSVNSGECMHYLTGHYDDVTGALVNPKNRLQLYSSSLDETIILWDYADGVILKRYSLHAPVYGLLGFARDEISIFVMVLWKPKGMDTLNTNYKKYNDVSEFDPRSGSLVMKLKRIPKRRLVDVGAKGRYLIGANKKKVFIHDCRTSDFHIHGLKDDFDKAITCVACHPTEDSFVTGCENGNIIYWWNFLGRNEPVRSTYSWHALPVMDLQFTAEGSQLLSGGHECVLVKWQYNSKEREFLPRLRAPIDHVTCSPDNQTFVTCHQDNCINLISNTFELLHVIDGLSLCHLQSQLLVRKSIRLLYDPRTSALVTNGRVGHLQFYSIENDRQLYNLDIVQENYTSPEDLSKPLYPTEVTNAAFSCYGDWLATVDMWDDGVLTPDIQLKFWKYQAESQEYSLNTIVHYPHDKKVVDLKFRPHGDDLDIVHSAVTSSEDGKFKTWTLVDDSDIYRQNSKWVCDSVGYYRDRPAGPLSFSEDGSLLGVGFTSTLTVWETDSNVLRHSFLTPADSTSIQHCEFGQRSCCHLLVTLTSRLLCVWNLLTCAVQWSVSVEASVLVADPLSPYMAVVDNDQKLYVFKPSSPDIIYSKPSISISKVTCAIFLPHKKKSSTKGTQLEWQTSSQFYFFNEEQELLSIVSEEEEKKLNTFDSRAIQENLPSTPFSVFLGSERKAMQDRERQIERTRSSNITKQILDAAPHAQPPVASLCLPFLQSLSLKRKPNGGTEEEEDDDDELEVKSIQSDSDMEVEQSHNAVKTDSQNSVQRTEFDWLIDLHKTETTDSVSRLVSRTTEWISEIKT</sequence>
<dbReference type="SMART" id="SM00320">
    <property type="entry name" value="WD40"/>
    <property type="match status" value="6"/>
</dbReference>
<dbReference type="PROSITE" id="PS50082">
    <property type="entry name" value="WD_REPEATS_2"/>
    <property type="match status" value="1"/>
</dbReference>
<evidence type="ECO:0000256" key="6">
    <source>
        <dbReference type="ARBA" id="ARBA00023163"/>
    </source>
</evidence>
<keyword evidence="3" id="KW-0698">rRNA processing</keyword>
<keyword evidence="2" id="KW-0690">Ribosome biogenesis</keyword>
<dbReference type="PANTHER" id="PTHR44215:SF1">
    <property type="entry name" value="WD REPEAT-CONTAINING PROTEIN 75"/>
    <property type="match status" value="1"/>
</dbReference>
<evidence type="ECO:0000256" key="7">
    <source>
        <dbReference type="ARBA" id="ARBA00023242"/>
    </source>
</evidence>
<evidence type="ECO:0000313" key="12">
    <source>
        <dbReference type="RefSeq" id="XP_022303070.1"/>
    </source>
</evidence>
<dbReference type="GO" id="GO:0006364">
    <property type="term" value="P:rRNA processing"/>
    <property type="evidence" value="ECO:0007669"/>
    <property type="project" value="UniProtKB-KW"/>
</dbReference>
<feature type="compositionally biased region" description="Basic and acidic residues" evidence="9">
    <location>
        <begin position="705"/>
        <end position="721"/>
    </location>
</feature>
<evidence type="ECO:0000256" key="2">
    <source>
        <dbReference type="ARBA" id="ARBA00022517"/>
    </source>
</evidence>
<evidence type="ECO:0000256" key="5">
    <source>
        <dbReference type="ARBA" id="ARBA00022737"/>
    </source>
</evidence>
<evidence type="ECO:0000259" key="10">
    <source>
        <dbReference type="Pfam" id="PF23769"/>
    </source>
</evidence>
<evidence type="ECO:0000256" key="8">
    <source>
        <dbReference type="PROSITE-ProRule" id="PRU00221"/>
    </source>
</evidence>
<evidence type="ECO:0000313" key="11">
    <source>
        <dbReference type="Proteomes" id="UP000694844"/>
    </source>
</evidence>
<dbReference type="InterPro" id="IPR015943">
    <property type="entry name" value="WD40/YVTN_repeat-like_dom_sf"/>
</dbReference>
<dbReference type="Proteomes" id="UP000694844">
    <property type="component" value="Chromosome 9"/>
</dbReference>
<organism evidence="11 12">
    <name type="scientific">Crassostrea virginica</name>
    <name type="common">Eastern oyster</name>
    <dbReference type="NCBI Taxonomy" id="6565"/>
    <lineage>
        <taxon>Eukaryota</taxon>
        <taxon>Metazoa</taxon>
        <taxon>Spiralia</taxon>
        <taxon>Lophotrochozoa</taxon>
        <taxon>Mollusca</taxon>
        <taxon>Bivalvia</taxon>
        <taxon>Autobranchia</taxon>
        <taxon>Pteriomorphia</taxon>
        <taxon>Ostreida</taxon>
        <taxon>Ostreoidea</taxon>
        <taxon>Ostreidae</taxon>
        <taxon>Crassostrea</taxon>
    </lineage>
</organism>
<dbReference type="Gene3D" id="2.130.10.10">
    <property type="entry name" value="YVTN repeat-like/Quinoprotein amine dehydrogenase"/>
    <property type="match status" value="4"/>
</dbReference>
<keyword evidence="11" id="KW-1185">Reference proteome</keyword>
<feature type="region of interest" description="Disordered" evidence="9">
    <location>
        <begin position="754"/>
        <end position="798"/>
    </location>
</feature>
<feature type="compositionally biased region" description="Polar residues" evidence="9">
    <location>
        <begin position="787"/>
        <end position="798"/>
    </location>
</feature>
<dbReference type="InterPro" id="IPR053826">
    <property type="entry name" value="WDR75"/>
</dbReference>
<feature type="repeat" description="WD" evidence="8">
    <location>
        <begin position="52"/>
        <end position="94"/>
    </location>
</feature>
<dbReference type="PANTHER" id="PTHR44215">
    <property type="entry name" value="WD REPEAT-CONTAINING PROTEIN 75"/>
    <property type="match status" value="1"/>
</dbReference>